<dbReference type="RefSeq" id="XP_008621598.1">
    <property type="nucleotide sequence ID" value="XM_008623376.1"/>
</dbReference>
<evidence type="ECO:0000313" key="2">
    <source>
        <dbReference type="EMBL" id="EQC24965.1"/>
    </source>
</evidence>
<dbReference type="EMBL" id="JH767334">
    <property type="protein sequence ID" value="EQC24965.1"/>
    <property type="molecule type" value="Genomic_DNA"/>
</dbReference>
<dbReference type="Proteomes" id="UP000030762">
    <property type="component" value="Unassembled WGS sequence"/>
</dbReference>
<proteinExistence type="predicted"/>
<keyword evidence="3" id="KW-1185">Reference proteome</keyword>
<dbReference type="AlphaFoldDB" id="T0PVE4"/>
<protein>
    <submittedName>
        <fullName evidence="2">Uncharacterized protein</fullName>
    </submittedName>
</protein>
<dbReference type="GeneID" id="19957868"/>
<dbReference type="VEuPathDB" id="FungiDB:SDRG_17141"/>
<dbReference type="InParanoid" id="T0PVE4"/>
<accession>T0PVE4</accession>
<feature type="region of interest" description="Disordered" evidence="1">
    <location>
        <begin position="195"/>
        <end position="228"/>
    </location>
</feature>
<feature type="region of interest" description="Disordered" evidence="1">
    <location>
        <begin position="149"/>
        <end position="171"/>
    </location>
</feature>
<sequence length="228" mass="25478">MKIESNRLKRGILQEAMAVPDDVKKAQKRIHDKKYRAVNKEKIAIRKKKYAAANADKERARKKTYHAANKEKIAVKGKTYYEKNRAQVLAKKKEYNHKHKKVILAKSKSWHLANRAFKNAYDRACYARKKAIAANKVPPPLPKLADFRAQHEASGSVAPATSTDAAPELTEEDPHPLAATTKNFLVAMTTFLPRRSSWSPSPTSILSTCASVDPSRAATSAPSSSRMR</sequence>
<name>T0PVE4_SAPDV</name>
<evidence type="ECO:0000256" key="1">
    <source>
        <dbReference type="SAM" id="MobiDB-lite"/>
    </source>
</evidence>
<gene>
    <name evidence="2" type="ORF">SDRG_17141</name>
</gene>
<evidence type="ECO:0000313" key="3">
    <source>
        <dbReference type="Proteomes" id="UP000030762"/>
    </source>
</evidence>
<organism evidence="2 3">
    <name type="scientific">Saprolegnia diclina (strain VS20)</name>
    <dbReference type="NCBI Taxonomy" id="1156394"/>
    <lineage>
        <taxon>Eukaryota</taxon>
        <taxon>Sar</taxon>
        <taxon>Stramenopiles</taxon>
        <taxon>Oomycota</taxon>
        <taxon>Saprolegniomycetes</taxon>
        <taxon>Saprolegniales</taxon>
        <taxon>Saprolegniaceae</taxon>
        <taxon>Saprolegnia</taxon>
    </lineage>
</organism>
<reference evidence="2 3" key="1">
    <citation type="submission" date="2012-04" db="EMBL/GenBank/DDBJ databases">
        <title>The Genome Sequence of Saprolegnia declina VS20.</title>
        <authorList>
            <consortium name="The Broad Institute Genome Sequencing Platform"/>
            <person name="Russ C."/>
            <person name="Nusbaum C."/>
            <person name="Tyler B."/>
            <person name="van West P."/>
            <person name="Dieguez-Uribeondo J."/>
            <person name="de Bruijn I."/>
            <person name="Tripathy S."/>
            <person name="Jiang R."/>
            <person name="Young S.K."/>
            <person name="Zeng Q."/>
            <person name="Gargeya S."/>
            <person name="Fitzgerald M."/>
            <person name="Haas B."/>
            <person name="Abouelleil A."/>
            <person name="Alvarado L."/>
            <person name="Arachchi H.M."/>
            <person name="Berlin A."/>
            <person name="Chapman S.B."/>
            <person name="Goldberg J."/>
            <person name="Griggs A."/>
            <person name="Gujja S."/>
            <person name="Hansen M."/>
            <person name="Howarth C."/>
            <person name="Imamovic A."/>
            <person name="Larimer J."/>
            <person name="McCowen C."/>
            <person name="Montmayeur A."/>
            <person name="Murphy C."/>
            <person name="Neiman D."/>
            <person name="Pearson M."/>
            <person name="Priest M."/>
            <person name="Roberts A."/>
            <person name="Saif S."/>
            <person name="Shea T."/>
            <person name="Sisk P."/>
            <person name="Sykes S."/>
            <person name="Wortman J."/>
            <person name="Nusbaum C."/>
            <person name="Birren B."/>
        </authorList>
    </citation>
    <scope>NUCLEOTIDE SEQUENCE [LARGE SCALE GENOMIC DNA]</scope>
    <source>
        <strain evidence="2 3">VS20</strain>
    </source>
</reference>